<dbReference type="Gene3D" id="1.10.10.60">
    <property type="entry name" value="Homeodomain-like"/>
    <property type="match status" value="1"/>
</dbReference>
<dbReference type="GO" id="GO:0006355">
    <property type="term" value="P:regulation of DNA-templated transcription"/>
    <property type="evidence" value="ECO:0007669"/>
    <property type="project" value="InterPro"/>
</dbReference>
<dbReference type="PROSITE" id="PS00688">
    <property type="entry name" value="SIGMA54_INTERACT_3"/>
    <property type="match status" value="1"/>
</dbReference>
<dbReference type="SUPFAM" id="SSF46689">
    <property type="entry name" value="Homeodomain-like"/>
    <property type="match status" value="1"/>
</dbReference>
<evidence type="ECO:0000313" key="8">
    <source>
        <dbReference type="EMBL" id="SEI44831.1"/>
    </source>
</evidence>
<dbReference type="PANTHER" id="PTHR32071:SF123">
    <property type="entry name" value="DNA-BINDING TRANSCRIPTIONAL ACTIVATOR HYFR-RELATED"/>
    <property type="match status" value="1"/>
</dbReference>
<feature type="domain" description="Sigma-54 factor interaction" evidence="7">
    <location>
        <begin position="928"/>
        <end position="1157"/>
    </location>
</feature>
<dbReference type="InterPro" id="IPR058031">
    <property type="entry name" value="AAA_lid_NorR"/>
</dbReference>
<dbReference type="CDD" id="cd00009">
    <property type="entry name" value="AAA"/>
    <property type="match status" value="1"/>
</dbReference>
<evidence type="ECO:0000256" key="1">
    <source>
        <dbReference type="ARBA" id="ARBA00022741"/>
    </source>
</evidence>
<evidence type="ECO:0000256" key="5">
    <source>
        <dbReference type="ARBA" id="ARBA00023163"/>
    </source>
</evidence>
<keyword evidence="6" id="KW-0175">Coiled coil</keyword>
<dbReference type="Gene3D" id="3.30.450.40">
    <property type="match status" value="5"/>
</dbReference>
<dbReference type="Proteomes" id="UP000199532">
    <property type="component" value="Unassembled WGS sequence"/>
</dbReference>
<dbReference type="SMART" id="SM00382">
    <property type="entry name" value="AAA"/>
    <property type="match status" value="1"/>
</dbReference>
<protein>
    <submittedName>
        <fullName evidence="8">Transcriptional regulator containing GAF, AAA-type ATPase, and DNA-binding Fis domains</fullName>
    </submittedName>
</protein>
<evidence type="ECO:0000256" key="2">
    <source>
        <dbReference type="ARBA" id="ARBA00022840"/>
    </source>
</evidence>
<evidence type="ECO:0000256" key="4">
    <source>
        <dbReference type="ARBA" id="ARBA00023125"/>
    </source>
</evidence>
<dbReference type="InterPro" id="IPR025943">
    <property type="entry name" value="Sigma_54_int_dom_ATP-bd_2"/>
</dbReference>
<dbReference type="GO" id="GO:0003677">
    <property type="term" value="F:DNA binding"/>
    <property type="evidence" value="ECO:0007669"/>
    <property type="project" value="UniProtKB-KW"/>
</dbReference>
<dbReference type="InterPro" id="IPR002078">
    <property type="entry name" value="Sigma_54_int"/>
</dbReference>
<dbReference type="PROSITE" id="PS00676">
    <property type="entry name" value="SIGMA54_INTERACT_2"/>
    <property type="match status" value="1"/>
</dbReference>
<dbReference type="Gene3D" id="1.10.8.60">
    <property type="match status" value="1"/>
</dbReference>
<keyword evidence="5" id="KW-0804">Transcription</keyword>
<dbReference type="InterPro" id="IPR029016">
    <property type="entry name" value="GAF-like_dom_sf"/>
</dbReference>
<dbReference type="Pfam" id="PF00158">
    <property type="entry name" value="Sigma54_activat"/>
    <property type="match status" value="1"/>
</dbReference>
<dbReference type="RefSeq" id="WP_229209465.1">
    <property type="nucleotide sequence ID" value="NZ_FNXY01000001.1"/>
</dbReference>
<dbReference type="InterPro" id="IPR025662">
    <property type="entry name" value="Sigma_54_int_dom_ATP-bd_1"/>
</dbReference>
<evidence type="ECO:0000313" key="9">
    <source>
        <dbReference type="Proteomes" id="UP000199532"/>
    </source>
</evidence>
<dbReference type="SMART" id="SM00065">
    <property type="entry name" value="GAF"/>
    <property type="match status" value="5"/>
</dbReference>
<dbReference type="SUPFAM" id="SSF55781">
    <property type="entry name" value="GAF domain-like"/>
    <property type="match status" value="5"/>
</dbReference>
<dbReference type="InterPro" id="IPR003018">
    <property type="entry name" value="GAF"/>
</dbReference>
<dbReference type="SUPFAM" id="SSF52540">
    <property type="entry name" value="P-loop containing nucleoside triphosphate hydrolases"/>
    <property type="match status" value="1"/>
</dbReference>
<keyword evidence="1" id="KW-0547">Nucleotide-binding</keyword>
<keyword evidence="3" id="KW-0805">Transcription regulation</keyword>
<keyword evidence="9" id="KW-1185">Reference proteome</keyword>
<dbReference type="InterPro" id="IPR009057">
    <property type="entry name" value="Homeodomain-like_sf"/>
</dbReference>
<dbReference type="InterPro" id="IPR025944">
    <property type="entry name" value="Sigma_54_int_dom_CS"/>
</dbReference>
<dbReference type="PROSITE" id="PS50045">
    <property type="entry name" value="SIGMA54_INTERACT_4"/>
    <property type="match status" value="1"/>
</dbReference>
<reference evidence="8 9" key="1">
    <citation type="submission" date="2016-10" db="EMBL/GenBank/DDBJ databases">
        <authorList>
            <person name="de Groot N.N."/>
        </authorList>
    </citation>
    <scope>NUCLEOTIDE SEQUENCE [LARGE SCALE GENOMIC DNA]</scope>
    <source>
        <strain evidence="8 9">DSM 19938</strain>
    </source>
</reference>
<proteinExistence type="predicted"/>
<dbReference type="InterPro" id="IPR003593">
    <property type="entry name" value="AAA+_ATPase"/>
</dbReference>
<dbReference type="InterPro" id="IPR027417">
    <property type="entry name" value="P-loop_NTPase"/>
</dbReference>
<dbReference type="PANTHER" id="PTHR32071">
    <property type="entry name" value="TRANSCRIPTIONAL REGULATORY PROTEIN"/>
    <property type="match status" value="1"/>
</dbReference>
<evidence type="ECO:0000256" key="3">
    <source>
        <dbReference type="ARBA" id="ARBA00023015"/>
    </source>
</evidence>
<dbReference type="AlphaFoldDB" id="A0A1H6QM41"/>
<feature type="coiled-coil region" evidence="6">
    <location>
        <begin position="887"/>
        <end position="918"/>
    </location>
</feature>
<accession>A0A1H6QM41</accession>
<sequence length="1246" mass="142718">MKNPESKEAAQNFQYHHAKNKMAHTESEILLSIGHAIAQVKDRISLCNVINEELRKLFYFTHSVILQLSADESFLMGFLQNPGSESKSYPEYERIVAENHSVDEKIMSLILQKADPVVIDLEKEASIARDYIKMNFDTGSKEFLAVVLRRASMNPFGVLTLFSDRKNSFSEEVIRLVQGVSFQISIAMENILFHEEIRQRDKENEILFEFSNQIVAVKEKEDLLNVLRHTLKKYIPYDDCDVLIYNKETRSYRIYLYDVLEKRLTDPVFHSMNKADYPDLNFGRPYHFPQLVDIEDLMRHGVTWGEPIYRMGVRQAVLVKLMYGSDTLGQVVLMSETKRFFTQEHLTLLHKISFQLANVLANLYVADEIRLRENEKSVLLSLSKHMALTRNKCDLQAVMKSELRKLFYFSASEIVLLSEHGERFTKFVSEADSADDEYRDQNFYAHDEISASFVDHDFPLLYDLDLLGKSGRLPRNILSKYQQGAKQMVCAGLRNEKRIFGVLSFYSDLNDNFKANHIEIIHGVANQISIAVANIIANESIELKERNTQILLSLSAAIDKVRDRADLVDIIRNKLNDLISFTDIAITLYNPLNKTYSVFAHNVQEKREFHPEFDSIVAMEYPLNDGIHDVALAASGPVIIDIEDALKNPNVHQGTQFIYDSGIKKMLLTKLTNNDELLGFINILSENESSFSDINFNILKGITDQLSNAISNILFVEEIKRRDRENELLLSVSHAIASIRDKRNFVQMIQRELKTYLLFSDIAISIFNIETGTYKVFLECCEKTVLHPDFIDIAFDEYPIADGLHNHILNSDSPVSFYIEEIRDPEMIHIEFLYQAGIKRVVGMRMEQNDQIIGAIVFLSENDWPFSQQQKNFIQRLSYHMATAVSNILANEKIEQHLSEIKNYKEQLEEEKLYLQEQAGIGYSYRDIIGEGEEMQKVFHLLGQVSFANSTVLLLGETGTGKELIARAIHSSSSRKDKLMVKVNCAALPASLIESELFGHERGSFTGATERRLGKFELANKGTLFLDEIGEMPLDLQVKLLRALQEKEIERVGGNTTIKVDVRVIAATNRDLQREVAEGRFRQDLFYRLNVFPITLPPLRKHKEDIPSLALHFLNKYAKNNGKKISHLSSKVMKQLLAYNWPGNVRELEHLVERSVLMTTGDTIREMYLPKIKTGETRVPDEINLKTHEQNERDYIVEVLNSCKGKIYGTGGAAEILNLKVGTLNSKIKKLGIRKEQIVFIGSDLK</sequence>
<name>A0A1H6QM41_9BACT</name>
<evidence type="ECO:0000259" key="7">
    <source>
        <dbReference type="PROSITE" id="PS50045"/>
    </source>
</evidence>
<dbReference type="STRING" id="408657.SAMN04487995_0814"/>
<keyword evidence="4 8" id="KW-0238">DNA-binding</keyword>
<dbReference type="FunFam" id="3.40.50.300:FF:000006">
    <property type="entry name" value="DNA-binding transcriptional regulator NtrC"/>
    <property type="match status" value="1"/>
</dbReference>
<dbReference type="GO" id="GO:0005524">
    <property type="term" value="F:ATP binding"/>
    <property type="evidence" value="ECO:0007669"/>
    <property type="project" value="UniProtKB-KW"/>
</dbReference>
<organism evidence="8 9">
    <name type="scientific">Dyadobacter koreensis</name>
    <dbReference type="NCBI Taxonomy" id="408657"/>
    <lineage>
        <taxon>Bacteria</taxon>
        <taxon>Pseudomonadati</taxon>
        <taxon>Bacteroidota</taxon>
        <taxon>Cytophagia</taxon>
        <taxon>Cytophagales</taxon>
        <taxon>Spirosomataceae</taxon>
        <taxon>Dyadobacter</taxon>
    </lineage>
</organism>
<dbReference type="Gene3D" id="3.40.50.300">
    <property type="entry name" value="P-loop containing nucleotide triphosphate hydrolases"/>
    <property type="match status" value="1"/>
</dbReference>
<keyword evidence="2" id="KW-0067">ATP-binding</keyword>
<gene>
    <name evidence="8" type="ORF">SAMN04487995_0814</name>
</gene>
<dbReference type="Pfam" id="PF25601">
    <property type="entry name" value="AAA_lid_14"/>
    <property type="match status" value="1"/>
</dbReference>
<dbReference type="EMBL" id="FNXY01000001">
    <property type="protein sequence ID" value="SEI44831.1"/>
    <property type="molecule type" value="Genomic_DNA"/>
</dbReference>
<dbReference type="PROSITE" id="PS00675">
    <property type="entry name" value="SIGMA54_INTERACT_1"/>
    <property type="match status" value="1"/>
</dbReference>
<evidence type="ECO:0000256" key="6">
    <source>
        <dbReference type="SAM" id="Coils"/>
    </source>
</evidence>